<dbReference type="InterPro" id="IPR044279">
    <property type="entry name" value="SNX2A/B"/>
</dbReference>
<feature type="compositionally biased region" description="Low complexity" evidence="14">
    <location>
        <begin position="244"/>
        <end position="263"/>
    </location>
</feature>
<dbReference type="GO" id="GO:0015031">
    <property type="term" value="P:protein transport"/>
    <property type="evidence" value="ECO:0007669"/>
    <property type="project" value="UniProtKB-KW"/>
</dbReference>
<dbReference type="InterPro" id="IPR036871">
    <property type="entry name" value="PX_dom_sf"/>
</dbReference>
<dbReference type="SUPFAM" id="SSF64268">
    <property type="entry name" value="PX domain"/>
    <property type="match status" value="1"/>
</dbReference>
<keyword evidence="7" id="KW-0963">Cytoplasm</keyword>
<dbReference type="GO" id="GO:0005829">
    <property type="term" value="C:cytosol"/>
    <property type="evidence" value="ECO:0007669"/>
    <property type="project" value="UniProtKB-ARBA"/>
</dbReference>
<evidence type="ECO:0000256" key="4">
    <source>
        <dbReference type="ARBA" id="ARBA00004546"/>
    </source>
</evidence>
<evidence type="ECO:0000256" key="10">
    <source>
        <dbReference type="ARBA" id="ARBA00022927"/>
    </source>
</evidence>
<evidence type="ECO:0000256" key="1">
    <source>
        <dbReference type="ARBA" id="ARBA00004125"/>
    </source>
</evidence>
<evidence type="ECO:0000256" key="7">
    <source>
        <dbReference type="ARBA" id="ARBA00022490"/>
    </source>
</evidence>
<keyword evidence="10" id="KW-0653">Protein transport</keyword>
<dbReference type="AlphaFoldDB" id="A0A0A0LXQ0"/>
<name>A0A0A0LXQ0_CUCSA</name>
<dbReference type="GO" id="GO:0035091">
    <property type="term" value="F:phosphatidylinositol binding"/>
    <property type="evidence" value="ECO:0007669"/>
    <property type="project" value="InterPro"/>
</dbReference>
<proteinExistence type="inferred from homology"/>
<dbReference type="InterPro" id="IPR015404">
    <property type="entry name" value="Vps5_C"/>
</dbReference>
<reference evidence="17 18" key="3">
    <citation type="journal article" date="2010" name="BMC Genomics">
        <title>Transcriptome sequencing and comparative analysis of cucumber flowers with different sex types.</title>
        <authorList>
            <person name="Guo S."/>
            <person name="Zheng Y."/>
            <person name="Joung J.G."/>
            <person name="Liu S."/>
            <person name="Zhang Z."/>
            <person name="Crasta O.R."/>
            <person name="Sobral B.W."/>
            <person name="Xu Y."/>
            <person name="Huang S."/>
            <person name="Fei Z."/>
        </authorList>
    </citation>
    <scope>NUCLEOTIDE SEQUENCE [LARGE SCALE GENOMIC DNA]</scope>
    <source>
        <strain evidence="18">cv. 9930</strain>
    </source>
</reference>
<dbReference type="Proteomes" id="UP000029981">
    <property type="component" value="Chromosome 1"/>
</dbReference>
<feature type="coiled-coil region" evidence="13">
    <location>
        <begin position="615"/>
        <end position="653"/>
    </location>
</feature>
<evidence type="ECO:0000256" key="6">
    <source>
        <dbReference type="ARBA" id="ARBA00022448"/>
    </source>
</evidence>
<dbReference type="SMART" id="SM00312">
    <property type="entry name" value="PX"/>
    <property type="match status" value="1"/>
</dbReference>
<keyword evidence="8" id="KW-0597">Phosphoprotein</keyword>
<dbReference type="FunFam" id="1.20.1270.60:FF:000081">
    <property type="entry name" value="Sorting nexin 2B"/>
    <property type="match status" value="1"/>
</dbReference>
<accession>A0A0A0LXQ0</accession>
<keyword evidence="13" id="KW-0175">Coiled coil</keyword>
<feature type="compositionally biased region" description="Low complexity" evidence="14">
    <location>
        <begin position="192"/>
        <end position="202"/>
    </location>
</feature>
<protein>
    <recommendedName>
        <fullName evidence="16">PX domain-containing protein</fullName>
    </recommendedName>
</protein>
<comment type="subcellular location">
    <subcellularLocation>
        <location evidence="3">Cytoplasm</location>
    </subcellularLocation>
    <subcellularLocation>
        <location evidence="1">Endosome membrane</location>
        <topology evidence="1">Peripheral membrane protein</topology>
        <orientation evidence="1">Cytoplasmic side</orientation>
    </subcellularLocation>
    <subcellularLocation>
        <location evidence="4">Golgi apparatus</location>
        <location evidence="4">trans-Golgi network membrane</location>
        <topology evidence="4">Peripheral membrane protein</topology>
        <orientation evidence="4">Cytoplasmic side</orientation>
    </subcellularLocation>
    <subcellularLocation>
        <location evidence="2">Prevacuolar compartment membrane</location>
        <topology evidence="2">Peripheral membrane protein</topology>
        <orientation evidence="2">Cytoplasmic side</orientation>
    </subcellularLocation>
</comment>
<reference evidence="17 18" key="2">
    <citation type="journal article" date="2009" name="PLoS ONE">
        <title>An integrated genetic and cytogenetic map of the cucumber genome.</title>
        <authorList>
            <person name="Ren Y."/>
            <person name="Zhang Z."/>
            <person name="Liu J."/>
            <person name="Staub J.E."/>
            <person name="Han Y."/>
            <person name="Cheng Z."/>
            <person name="Li X."/>
            <person name="Lu J."/>
            <person name="Miao H."/>
            <person name="Kang H."/>
            <person name="Xie B."/>
            <person name="Gu X."/>
            <person name="Wang X."/>
            <person name="Du Y."/>
            <person name="Jin W."/>
            <person name="Huang S."/>
        </authorList>
    </citation>
    <scope>NUCLEOTIDE SEQUENCE [LARGE SCALE GENOMIC DNA]</scope>
    <source>
        <strain evidence="18">cv. 9930</strain>
    </source>
</reference>
<gene>
    <name evidence="17" type="ORF">Csa_1G533460</name>
</gene>
<dbReference type="GO" id="GO:0005794">
    <property type="term" value="C:Golgi apparatus"/>
    <property type="evidence" value="ECO:0007669"/>
    <property type="project" value="UniProtKB-SubCell"/>
</dbReference>
<dbReference type="OMA" id="RTKNKNP"/>
<feature type="transmembrane region" description="Helical" evidence="15">
    <location>
        <begin position="113"/>
        <end position="131"/>
    </location>
</feature>
<feature type="region of interest" description="Disordered" evidence="14">
    <location>
        <begin position="236"/>
        <end position="264"/>
    </location>
</feature>
<evidence type="ECO:0000313" key="18">
    <source>
        <dbReference type="Proteomes" id="UP000029981"/>
    </source>
</evidence>
<evidence type="ECO:0000313" key="17">
    <source>
        <dbReference type="EMBL" id="KGN65839.1"/>
    </source>
</evidence>
<evidence type="ECO:0000256" key="11">
    <source>
        <dbReference type="ARBA" id="ARBA00023034"/>
    </source>
</evidence>
<evidence type="ECO:0000259" key="16">
    <source>
        <dbReference type="PROSITE" id="PS50195"/>
    </source>
</evidence>
<keyword evidence="9" id="KW-0967">Endosome</keyword>
<dbReference type="GO" id="GO:0030904">
    <property type="term" value="C:retromer complex"/>
    <property type="evidence" value="ECO:0007669"/>
    <property type="project" value="UniProtKB-ARBA"/>
</dbReference>
<evidence type="ECO:0000256" key="3">
    <source>
        <dbReference type="ARBA" id="ARBA00004496"/>
    </source>
</evidence>
<dbReference type="CDD" id="cd07596">
    <property type="entry name" value="BAR_SNX"/>
    <property type="match status" value="1"/>
</dbReference>
<keyword evidence="6" id="KW-0813">Transport</keyword>
<reference evidence="17 18" key="1">
    <citation type="journal article" date="2009" name="Nat. Genet.">
        <title>The genome of the cucumber, Cucumis sativus L.</title>
        <authorList>
            <person name="Huang S."/>
            <person name="Li R."/>
            <person name="Zhang Z."/>
            <person name="Li L."/>
            <person name="Gu X."/>
            <person name="Fan W."/>
            <person name="Lucas W.J."/>
            <person name="Wang X."/>
            <person name="Xie B."/>
            <person name="Ni P."/>
            <person name="Ren Y."/>
            <person name="Zhu H."/>
            <person name="Li J."/>
            <person name="Lin K."/>
            <person name="Jin W."/>
            <person name="Fei Z."/>
            <person name="Li G."/>
            <person name="Staub J."/>
            <person name="Kilian A."/>
            <person name="van der Vossen E.A."/>
            <person name="Wu Y."/>
            <person name="Guo J."/>
            <person name="He J."/>
            <person name="Jia Z."/>
            <person name="Ren Y."/>
            <person name="Tian G."/>
            <person name="Lu Y."/>
            <person name="Ruan J."/>
            <person name="Qian W."/>
            <person name="Wang M."/>
            <person name="Huang Q."/>
            <person name="Li B."/>
            <person name="Xuan Z."/>
            <person name="Cao J."/>
            <person name="Asan"/>
            <person name="Wu Z."/>
            <person name="Zhang J."/>
            <person name="Cai Q."/>
            <person name="Bai Y."/>
            <person name="Zhao B."/>
            <person name="Han Y."/>
            <person name="Li Y."/>
            <person name="Li X."/>
            <person name="Wang S."/>
            <person name="Shi Q."/>
            <person name="Liu S."/>
            <person name="Cho W.K."/>
            <person name="Kim J.Y."/>
            <person name="Xu Y."/>
            <person name="Heller-Uszynska K."/>
            <person name="Miao H."/>
            <person name="Cheng Z."/>
            <person name="Zhang S."/>
            <person name="Wu J."/>
            <person name="Yang Y."/>
            <person name="Kang H."/>
            <person name="Li M."/>
            <person name="Liang H."/>
            <person name="Ren X."/>
            <person name="Shi Z."/>
            <person name="Wen M."/>
            <person name="Jian M."/>
            <person name="Yang H."/>
            <person name="Zhang G."/>
            <person name="Yang Z."/>
            <person name="Chen R."/>
            <person name="Liu S."/>
            <person name="Li J."/>
            <person name="Ma L."/>
            <person name="Liu H."/>
            <person name="Zhou Y."/>
            <person name="Zhao J."/>
            <person name="Fang X."/>
            <person name="Li G."/>
            <person name="Fang L."/>
            <person name="Li Y."/>
            <person name="Liu D."/>
            <person name="Zheng H."/>
            <person name="Zhang Y."/>
            <person name="Qin N."/>
            <person name="Li Z."/>
            <person name="Yang G."/>
            <person name="Yang S."/>
            <person name="Bolund L."/>
            <person name="Kristiansen K."/>
            <person name="Zheng H."/>
            <person name="Li S."/>
            <person name="Zhang X."/>
            <person name="Yang H."/>
            <person name="Wang J."/>
            <person name="Sun R."/>
            <person name="Zhang B."/>
            <person name="Jiang S."/>
            <person name="Wang J."/>
            <person name="Du Y."/>
            <person name="Li S."/>
        </authorList>
    </citation>
    <scope>NUCLEOTIDE SEQUENCE [LARGE SCALE GENOMIC DNA]</scope>
    <source>
        <strain evidence="18">cv. 9930</strain>
    </source>
</reference>
<evidence type="ECO:0000256" key="14">
    <source>
        <dbReference type="SAM" id="MobiDB-lite"/>
    </source>
</evidence>
<keyword evidence="15" id="KW-0812">Transmembrane</keyword>
<dbReference type="STRING" id="3659.A0A0A0LXQ0"/>
<evidence type="ECO:0000256" key="5">
    <source>
        <dbReference type="ARBA" id="ARBA00010883"/>
    </source>
</evidence>
<dbReference type="PANTHER" id="PTHR46757:SF11">
    <property type="entry name" value="SORTING NEXIN 2A"/>
    <property type="match status" value="1"/>
</dbReference>
<feature type="domain" description="PX" evidence="16">
    <location>
        <begin position="271"/>
        <end position="390"/>
    </location>
</feature>
<dbReference type="GO" id="GO:0045324">
    <property type="term" value="P:late endosome to vacuole transport"/>
    <property type="evidence" value="ECO:0000318"/>
    <property type="project" value="GO_Central"/>
</dbReference>
<dbReference type="Gene3D" id="3.30.1520.10">
    <property type="entry name" value="Phox-like domain"/>
    <property type="match status" value="1"/>
</dbReference>
<evidence type="ECO:0000256" key="13">
    <source>
        <dbReference type="SAM" id="Coils"/>
    </source>
</evidence>
<dbReference type="PROSITE" id="PS50195">
    <property type="entry name" value="PX"/>
    <property type="match status" value="1"/>
</dbReference>
<dbReference type="GO" id="GO:0090351">
    <property type="term" value="P:seedling development"/>
    <property type="evidence" value="ECO:0007669"/>
    <property type="project" value="UniProtKB-ARBA"/>
</dbReference>
<evidence type="ECO:0000256" key="15">
    <source>
        <dbReference type="SAM" id="Phobius"/>
    </source>
</evidence>
<feature type="region of interest" description="Disordered" evidence="14">
    <location>
        <begin position="184"/>
        <end position="205"/>
    </location>
</feature>
<dbReference type="EMBL" id="CM002922">
    <property type="protein sequence ID" value="KGN65839.1"/>
    <property type="molecule type" value="Genomic_DNA"/>
</dbReference>
<reference evidence="17 18" key="4">
    <citation type="journal article" date="2011" name="BMC Genomics">
        <title>RNA-Seq improves annotation of protein-coding genes in the cucumber genome.</title>
        <authorList>
            <person name="Li Z."/>
            <person name="Zhang Z."/>
            <person name="Yan P."/>
            <person name="Huang S."/>
            <person name="Fei Z."/>
            <person name="Lin K."/>
        </authorList>
    </citation>
    <scope>NUCLEOTIDE SEQUENCE [LARGE SCALE GENOMIC DNA]</scope>
    <source>
        <strain evidence="18">cv. 9930</strain>
    </source>
</reference>
<dbReference type="Pfam" id="PF09325">
    <property type="entry name" value="Vps5"/>
    <property type="match status" value="1"/>
</dbReference>
<dbReference type="FunFam" id="3.30.1520.10:FF:000059">
    <property type="entry name" value="Sorting nexin 2B"/>
    <property type="match status" value="1"/>
</dbReference>
<dbReference type="GO" id="GO:0051604">
    <property type="term" value="P:protein maturation"/>
    <property type="evidence" value="ECO:0007669"/>
    <property type="project" value="UniProtKB-ARBA"/>
</dbReference>
<comment type="similarity">
    <text evidence="5">Belongs to the sorting nexin family.</text>
</comment>
<dbReference type="InterPro" id="IPR027267">
    <property type="entry name" value="AH/BAR_dom_sf"/>
</dbReference>
<dbReference type="CDD" id="cd06865">
    <property type="entry name" value="PX_SNX_like"/>
    <property type="match status" value="1"/>
</dbReference>
<keyword evidence="12 15" id="KW-0472">Membrane</keyword>
<dbReference type="eggNOG" id="KOG2273">
    <property type="taxonomic scope" value="Eukaryota"/>
</dbReference>
<dbReference type="Gene3D" id="1.20.1270.60">
    <property type="entry name" value="Arfaptin homology (AH) domain/BAR domain"/>
    <property type="match status" value="1"/>
</dbReference>
<evidence type="ECO:0000256" key="9">
    <source>
        <dbReference type="ARBA" id="ARBA00022753"/>
    </source>
</evidence>
<evidence type="ECO:0000256" key="8">
    <source>
        <dbReference type="ARBA" id="ARBA00022553"/>
    </source>
</evidence>
<dbReference type="GO" id="GO:0032585">
    <property type="term" value="C:multivesicular body membrane"/>
    <property type="evidence" value="ECO:0000318"/>
    <property type="project" value="GO_Central"/>
</dbReference>
<dbReference type="GO" id="GO:0005543">
    <property type="term" value="F:phospholipid binding"/>
    <property type="evidence" value="ECO:0000318"/>
    <property type="project" value="GO_Central"/>
</dbReference>
<dbReference type="Pfam" id="PF00787">
    <property type="entry name" value="PX"/>
    <property type="match status" value="1"/>
</dbReference>
<keyword evidence="18" id="KW-1185">Reference proteome</keyword>
<dbReference type="PANTHER" id="PTHR46757">
    <property type="entry name" value="SORTING NEXIN-RELATED"/>
    <property type="match status" value="1"/>
</dbReference>
<evidence type="ECO:0000256" key="12">
    <source>
        <dbReference type="ARBA" id="ARBA00023136"/>
    </source>
</evidence>
<keyword evidence="15" id="KW-1133">Transmembrane helix</keyword>
<dbReference type="Gramene" id="KGN65839">
    <property type="protein sequence ID" value="KGN65839"/>
    <property type="gene ID" value="Csa_1G533460"/>
</dbReference>
<evidence type="ECO:0000256" key="2">
    <source>
        <dbReference type="ARBA" id="ARBA00004179"/>
    </source>
</evidence>
<sequence length="695" mass="78430">MDSWNTKLCRKLKPHPSKVHEKFHKDIENLGRRTRNTIFTILPLIVLSSRRREDFLKTAPFEPEGLHSGHVLVFLTSFSPPRCSVVSSVTLLYSSSVVSSILLYCSEAHQTKWYFLNSLLFYWILFPGLGYRMMDSENQGFEAAQLYSSRDEMENLVLKEPLSSKSFSNYRSAMSSLSDSHHPLAPPTILTPADSDPLLSPPLDRDLRKPNASDHFISEPLHFSDLSFGPVDGNHVTDVNGVESPSKSSVSSGGLSRSSSSNSDYIRITVSNPQKEQDVSNSIVPGGNSYVTYLITTRTNIPEFGGSEFSVRRRFKDVVTLSERLAESYRGFFIPPRPDKSVVEGQVMQKQEFVEQRRVALEKYLRKLAGHPVIRKSDEFKVFLQVQGRLPLPTTTDVASRMFDGAVNLPKQLLNESAMEPQEVVQPAKGGRDLLRLFKELKQSVTNDWGSSKPPVVEEDKEFLEKKEKLRDFEQQLSATSQQAESLVKAQQDMAETFGELGLTLIKLTKFENEEAVFNCQRVCANDTKNIATAAVKASRLYRELNAQTVKHLDVLHDYLGLMLAVHGAFSERSSALLTEQTLLSDLSSLHTRAEKLEAASSKVFGGDKSRIQKLEQLKETIRTTEDAKNVAVREYERIKENNRSELERFDRERQADFLSMLKGFVTNQVGYAEKISDVWAKVAEETSNYSKESN</sequence>
<organism evidence="17 18">
    <name type="scientific">Cucumis sativus</name>
    <name type="common">Cucumber</name>
    <dbReference type="NCBI Taxonomy" id="3659"/>
    <lineage>
        <taxon>Eukaryota</taxon>
        <taxon>Viridiplantae</taxon>
        <taxon>Streptophyta</taxon>
        <taxon>Embryophyta</taxon>
        <taxon>Tracheophyta</taxon>
        <taxon>Spermatophyta</taxon>
        <taxon>Magnoliopsida</taxon>
        <taxon>eudicotyledons</taxon>
        <taxon>Gunneridae</taxon>
        <taxon>Pentapetalae</taxon>
        <taxon>rosids</taxon>
        <taxon>fabids</taxon>
        <taxon>Cucurbitales</taxon>
        <taxon>Cucurbitaceae</taxon>
        <taxon>Benincaseae</taxon>
        <taxon>Cucumis</taxon>
    </lineage>
</organism>
<keyword evidence="11" id="KW-0333">Golgi apparatus</keyword>
<dbReference type="InterPro" id="IPR001683">
    <property type="entry name" value="PX_dom"/>
</dbReference>